<feature type="compositionally biased region" description="Basic and acidic residues" evidence="1">
    <location>
        <begin position="37"/>
        <end position="57"/>
    </location>
</feature>
<evidence type="ECO:0000256" key="1">
    <source>
        <dbReference type="SAM" id="MobiDB-lite"/>
    </source>
</evidence>
<feature type="compositionally biased region" description="Low complexity" evidence="1">
    <location>
        <begin position="25"/>
        <end position="36"/>
    </location>
</feature>
<feature type="region of interest" description="Disordered" evidence="1">
    <location>
        <begin position="243"/>
        <end position="383"/>
    </location>
</feature>
<feature type="compositionally biased region" description="Basic residues" evidence="1">
    <location>
        <begin position="97"/>
        <end position="112"/>
    </location>
</feature>
<reference evidence="2" key="1">
    <citation type="submission" date="2020-02" db="EMBL/GenBank/DDBJ databases">
        <authorList>
            <person name="Meier V. D."/>
        </authorList>
    </citation>
    <scope>NUCLEOTIDE SEQUENCE</scope>
    <source>
        <strain evidence="2">AVDCRST_MAG49</strain>
    </source>
</reference>
<dbReference type="AlphaFoldDB" id="A0A6J4V919"/>
<feature type="region of interest" description="Disordered" evidence="1">
    <location>
        <begin position="1"/>
        <end position="214"/>
    </location>
</feature>
<proteinExistence type="predicted"/>
<feature type="non-terminal residue" evidence="2">
    <location>
        <position position="383"/>
    </location>
</feature>
<feature type="compositionally biased region" description="Low complexity" evidence="1">
    <location>
        <begin position="63"/>
        <end position="75"/>
    </location>
</feature>
<organism evidence="2">
    <name type="scientific">uncultured Thermomicrobiales bacterium</name>
    <dbReference type="NCBI Taxonomy" id="1645740"/>
    <lineage>
        <taxon>Bacteria</taxon>
        <taxon>Pseudomonadati</taxon>
        <taxon>Thermomicrobiota</taxon>
        <taxon>Thermomicrobia</taxon>
        <taxon>Thermomicrobiales</taxon>
        <taxon>environmental samples</taxon>
    </lineage>
</organism>
<evidence type="ECO:0000313" key="2">
    <source>
        <dbReference type="EMBL" id="CAA9567662.1"/>
    </source>
</evidence>
<gene>
    <name evidence="2" type="ORF">AVDCRST_MAG49-3163</name>
</gene>
<protein>
    <submittedName>
        <fullName evidence="2">Chromate transport protein ChrA</fullName>
    </submittedName>
</protein>
<feature type="compositionally biased region" description="Basic and acidic residues" evidence="1">
    <location>
        <begin position="317"/>
        <end position="328"/>
    </location>
</feature>
<name>A0A6J4V919_9BACT</name>
<dbReference type="EMBL" id="CADCWG010000216">
    <property type="protein sequence ID" value="CAA9567662.1"/>
    <property type="molecule type" value="Genomic_DNA"/>
</dbReference>
<accession>A0A6J4V919</accession>
<feature type="compositionally biased region" description="Basic and acidic residues" evidence="1">
    <location>
        <begin position="373"/>
        <end position="383"/>
    </location>
</feature>
<sequence>AAAGRDGLWRSGRPHRHAATGGGRPAPVAGAAALPRPARDHQPDPGTKLDRTRDARRSRSRRSTWPGGRGRLLYRAGGGDHPRLRGGLRSVRDDHRRRVAALRREAGHHRGGRAGGARSRARRRQQPLAGGTLRGGHRALPGRDERDPAAGVRCSRRWDSRPRPAGEGAEGDGAGWPRRRRRRAHGPAAAARPPRGDGGGRRRDGRVRGGAPVLHVPQDRERALRVGVRAPGVPAQRLRGALRLAERAPAPRRGRGRPVHPGTGLLDGHVRRLPGRGRPRGGAGDGGHLPPRIPLRRRHPPPAAAPPALAGRRCPSRRREPGRRRADGGGRVGVGSDSRRRRANGVPGRRSGGAADPERAQLGVARPRRQRRGGRDPGRWPRL</sequence>
<feature type="non-terminal residue" evidence="2">
    <location>
        <position position="1"/>
    </location>
</feature>